<keyword evidence="1" id="KW-0812">Transmembrane</keyword>
<gene>
    <name evidence="2" type="ORF">SAMN02910418_00426</name>
</gene>
<accession>A0A1H3WFT4</accession>
<reference evidence="3" key="1">
    <citation type="submission" date="2016-10" db="EMBL/GenBank/DDBJ databases">
        <authorList>
            <person name="Varghese N."/>
            <person name="Submissions S."/>
        </authorList>
    </citation>
    <scope>NUCLEOTIDE SEQUENCE [LARGE SCALE GENOMIC DNA]</scope>
    <source>
        <strain evidence="3">KPR-1</strain>
    </source>
</reference>
<feature type="transmembrane region" description="Helical" evidence="1">
    <location>
        <begin position="51"/>
        <end position="69"/>
    </location>
</feature>
<dbReference type="EMBL" id="FNQV01000002">
    <property type="protein sequence ID" value="SDZ85965.1"/>
    <property type="molecule type" value="Genomic_DNA"/>
</dbReference>
<name>A0A1H3WFT4_9ACTO</name>
<sequence>MPWLELFGWIGSAILVFSMMQQRIMRLRMINLVGCIIHVIYNSVIQAWPIVGLNVVLSIIQIVNLYRLLNTRHDEATYQVVDTDVDDSYLRYLIDQQSSDIKKFNPTFDGARDATHAFLIMRGTETVGYVLAKDAGDGEAQIVLDYVSEKYRDFTPGEFVFTNPAWFTDHGFTRVIAPSSGPDYYENVGFDKTANGYVKALA</sequence>
<dbReference type="RefSeq" id="WP_092561515.1">
    <property type="nucleotide sequence ID" value="NZ_FNQV01000002.1"/>
</dbReference>
<organism evidence="2 3">
    <name type="scientific">Bowdeniella nasicola</name>
    <dbReference type="NCBI Taxonomy" id="208480"/>
    <lineage>
        <taxon>Bacteria</taxon>
        <taxon>Bacillati</taxon>
        <taxon>Actinomycetota</taxon>
        <taxon>Actinomycetes</taxon>
        <taxon>Actinomycetales</taxon>
        <taxon>Actinomycetaceae</taxon>
        <taxon>Bowdeniella</taxon>
    </lineage>
</organism>
<proteinExistence type="predicted"/>
<protein>
    <submittedName>
        <fullName evidence="2">Inner membrane protein</fullName>
    </submittedName>
</protein>
<dbReference type="AlphaFoldDB" id="A0A1H3WFT4"/>
<evidence type="ECO:0000313" key="2">
    <source>
        <dbReference type="EMBL" id="SDZ85965.1"/>
    </source>
</evidence>
<keyword evidence="1" id="KW-0472">Membrane</keyword>
<evidence type="ECO:0000256" key="1">
    <source>
        <dbReference type="SAM" id="Phobius"/>
    </source>
</evidence>
<keyword evidence="1" id="KW-1133">Transmembrane helix</keyword>
<feature type="transmembrane region" description="Helical" evidence="1">
    <location>
        <begin position="6"/>
        <end position="22"/>
    </location>
</feature>
<keyword evidence="3" id="KW-1185">Reference proteome</keyword>
<dbReference type="OrthoDB" id="677174at2"/>
<evidence type="ECO:0000313" key="3">
    <source>
        <dbReference type="Proteomes" id="UP000199288"/>
    </source>
</evidence>
<dbReference type="Proteomes" id="UP000199288">
    <property type="component" value="Unassembled WGS sequence"/>
</dbReference>